<proteinExistence type="predicted"/>
<accession>A0A1G1UZ43</accession>
<evidence type="ECO:0000313" key="3">
    <source>
        <dbReference type="Proteomes" id="UP000177967"/>
    </source>
</evidence>
<dbReference type="Proteomes" id="UP000177967">
    <property type="component" value="Unassembled WGS sequence"/>
</dbReference>
<evidence type="ECO:0000256" key="1">
    <source>
        <dbReference type="SAM" id="MobiDB-lite"/>
    </source>
</evidence>
<sequence length="96" mass="10909">MGKYRWIDVVSSFFGGNMEERRLSDDQVRRVAERIFGFGQDPLPPDEQDQQHKPADQREFGDGKVLIGRDASSVFVAGDPRMSAALYTNRPVDLHK</sequence>
<protein>
    <submittedName>
        <fullName evidence="2">Uncharacterized protein</fullName>
    </submittedName>
</protein>
<comment type="caution">
    <text evidence="2">The sequence shown here is derived from an EMBL/GenBank/DDBJ whole genome shotgun (WGS) entry which is preliminary data.</text>
</comment>
<reference evidence="2 3" key="1">
    <citation type="journal article" date="2016" name="Nat. Commun.">
        <title>Thousands of microbial genomes shed light on interconnected biogeochemical processes in an aquifer system.</title>
        <authorList>
            <person name="Anantharaman K."/>
            <person name="Brown C.T."/>
            <person name="Hug L.A."/>
            <person name="Sharon I."/>
            <person name="Castelle C.J."/>
            <person name="Probst A.J."/>
            <person name="Thomas B.C."/>
            <person name="Singh A."/>
            <person name="Wilkins M.J."/>
            <person name="Karaoz U."/>
            <person name="Brodie E.L."/>
            <person name="Williams K.H."/>
            <person name="Hubbard S.S."/>
            <person name="Banfield J.F."/>
        </authorList>
    </citation>
    <scope>NUCLEOTIDE SEQUENCE [LARGE SCALE GENOMIC DNA]</scope>
</reference>
<evidence type="ECO:0000313" key="2">
    <source>
        <dbReference type="EMBL" id="OGY08404.1"/>
    </source>
</evidence>
<name>A0A1G1UZ43_9BACT</name>
<gene>
    <name evidence="2" type="ORF">A2782_01330</name>
</gene>
<dbReference type="EMBL" id="MHBW01000028">
    <property type="protein sequence ID" value="OGY08404.1"/>
    <property type="molecule type" value="Genomic_DNA"/>
</dbReference>
<organism evidence="2 3">
    <name type="scientific">Candidatus Blackburnbacteria bacterium RIFCSPHIGHO2_01_FULL_43_15b</name>
    <dbReference type="NCBI Taxonomy" id="1797513"/>
    <lineage>
        <taxon>Bacteria</taxon>
        <taxon>Candidatus Blackburniibacteriota</taxon>
    </lineage>
</organism>
<feature type="compositionally biased region" description="Basic and acidic residues" evidence="1">
    <location>
        <begin position="49"/>
        <end position="61"/>
    </location>
</feature>
<dbReference type="STRING" id="1797513.A2782_01330"/>
<feature type="region of interest" description="Disordered" evidence="1">
    <location>
        <begin position="38"/>
        <end position="61"/>
    </location>
</feature>
<dbReference type="AlphaFoldDB" id="A0A1G1UZ43"/>